<name>A0A852QWD6_9MICO</name>
<accession>A0A852QWD6</accession>
<dbReference type="GO" id="GO:0006107">
    <property type="term" value="P:oxaloacetate metabolic process"/>
    <property type="evidence" value="ECO:0007669"/>
    <property type="project" value="TreeGrafter"/>
</dbReference>
<comment type="caution">
    <text evidence="5">The sequence shown here is derived from an EMBL/GenBank/DDBJ whole genome shotgun (WGS) entry which is preliminary data.</text>
</comment>
<dbReference type="Pfam" id="PF03328">
    <property type="entry name" value="HpcH_HpaI"/>
    <property type="match status" value="1"/>
</dbReference>
<evidence type="ECO:0000256" key="3">
    <source>
        <dbReference type="ARBA" id="ARBA00022842"/>
    </source>
</evidence>
<sequence>MPKVHAAEDVERAQELLPGRHWHALIESPLGVENAFAIAQAGVSSIGLGEADLCSALGLPPGLEANFGLAWARSRIVNAAAAAGIVPPLMSVFTNVRDSEGLRASCTKGRMLGFLGRAAIHPSQLAPIRESFAPSTEEVVRARETLTRVGEAAADSSGTVVLPDGSFLDAAMVEGAKRIVAINDSLTFRK</sequence>
<reference evidence="5 6" key="1">
    <citation type="submission" date="2020-07" db="EMBL/GenBank/DDBJ databases">
        <title>Sequencing the genomes of 1000 actinobacteria strains.</title>
        <authorList>
            <person name="Klenk H.-P."/>
        </authorList>
    </citation>
    <scope>NUCLEOTIDE SEQUENCE [LARGE SCALE GENOMIC DNA]</scope>
    <source>
        <strain evidence="5 6">DSM 17380</strain>
    </source>
</reference>
<organism evidence="5 6">
    <name type="scientific">Leucobacter aridicollis</name>
    <dbReference type="NCBI Taxonomy" id="283878"/>
    <lineage>
        <taxon>Bacteria</taxon>
        <taxon>Bacillati</taxon>
        <taxon>Actinomycetota</taxon>
        <taxon>Actinomycetes</taxon>
        <taxon>Micrococcales</taxon>
        <taxon>Microbacteriaceae</taxon>
        <taxon>Leucobacter</taxon>
    </lineage>
</organism>
<dbReference type="InterPro" id="IPR015813">
    <property type="entry name" value="Pyrv/PenolPyrv_kinase-like_dom"/>
</dbReference>
<evidence type="ECO:0000256" key="1">
    <source>
        <dbReference type="ARBA" id="ARBA00001946"/>
    </source>
</evidence>
<keyword evidence="5" id="KW-0456">Lyase</keyword>
<dbReference type="Proteomes" id="UP000586095">
    <property type="component" value="Unassembled WGS sequence"/>
</dbReference>
<keyword evidence="2" id="KW-0479">Metal-binding</keyword>
<dbReference type="GO" id="GO:0016829">
    <property type="term" value="F:lyase activity"/>
    <property type="evidence" value="ECO:0007669"/>
    <property type="project" value="UniProtKB-KW"/>
</dbReference>
<dbReference type="EMBL" id="JACCBD010000001">
    <property type="protein sequence ID" value="NYD25661.1"/>
    <property type="molecule type" value="Genomic_DNA"/>
</dbReference>
<dbReference type="InterPro" id="IPR040442">
    <property type="entry name" value="Pyrv_kinase-like_dom_sf"/>
</dbReference>
<evidence type="ECO:0000313" key="6">
    <source>
        <dbReference type="Proteomes" id="UP000586095"/>
    </source>
</evidence>
<feature type="domain" description="HpcH/HpaI aldolase/citrate lyase" evidence="4">
    <location>
        <begin position="24"/>
        <end position="122"/>
    </location>
</feature>
<dbReference type="PANTHER" id="PTHR32308">
    <property type="entry name" value="LYASE BETA SUBUNIT, PUTATIVE (AFU_ORTHOLOGUE AFUA_4G13030)-RELATED"/>
    <property type="match status" value="1"/>
</dbReference>
<keyword evidence="3" id="KW-0460">Magnesium</keyword>
<dbReference type="AlphaFoldDB" id="A0A852QWD6"/>
<dbReference type="SUPFAM" id="SSF51621">
    <property type="entry name" value="Phosphoenolpyruvate/pyruvate domain"/>
    <property type="match status" value="1"/>
</dbReference>
<evidence type="ECO:0000259" key="4">
    <source>
        <dbReference type="Pfam" id="PF03328"/>
    </source>
</evidence>
<evidence type="ECO:0000313" key="5">
    <source>
        <dbReference type="EMBL" id="NYD25661.1"/>
    </source>
</evidence>
<evidence type="ECO:0000256" key="2">
    <source>
        <dbReference type="ARBA" id="ARBA00022723"/>
    </source>
</evidence>
<dbReference type="InterPro" id="IPR005000">
    <property type="entry name" value="Aldolase/citrate-lyase_domain"/>
</dbReference>
<protein>
    <submittedName>
        <fullName evidence="5">Citrate lyase beta subunit</fullName>
    </submittedName>
</protein>
<keyword evidence="6" id="KW-1185">Reference proteome</keyword>
<comment type="cofactor">
    <cofactor evidence="1">
        <name>Mg(2+)</name>
        <dbReference type="ChEBI" id="CHEBI:18420"/>
    </cofactor>
</comment>
<proteinExistence type="predicted"/>
<dbReference type="Gene3D" id="3.20.20.60">
    <property type="entry name" value="Phosphoenolpyruvate-binding domains"/>
    <property type="match status" value="1"/>
</dbReference>
<gene>
    <name evidence="5" type="ORF">BJ960_000464</name>
</gene>
<dbReference type="GO" id="GO:0000287">
    <property type="term" value="F:magnesium ion binding"/>
    <property type="evidence" value="ECO:0007669"/>
    <property type="project" value="TreeGrafter"/>
</dbReference>
<dbReference type="PANTHER" id="PTHR32308:SF10">
    <property type="entry name" value="CITRATE LYASE SUBUNIT BETA"/>
    <property type="match status" value="1"/>
</dbReference>